<accession>A0A1E3QD81</accession>
<organism evidence="2 3">
    <name type="scientific">Lipomyces starkeyi NRRL Y-11557</name>
    <dbReference type="NCBI Taxonomy" id="675824"/>
    <lineage>
        <taxon>Eukaryota</taxon>
        <taxon>Fungi</taxon>
        <taxon>Dikarya</taxon>
        <taxon>Ascomycota</taxon>
        <taxon>Saccharomycotina</taxon>
        <taxon>Lipomycetes</taxon>
        <taxon>Lipomycetales</taxon>
        <taxon>Lipomycetaceae</taxon>
        <taxon>Lipomyces</taxon>
    </lineage>
</organism>
<dbReference type="STRING" id="675824.A0A1E3QD81"/>
<feature type="domain" description="Dienelactone hydrolase" evidence="1">
    <location>
        <begin position="31"/>
        <end position="250"/>
    </location>
</feature>
<dbReference type="Proteomes" id="UP000094385">
    <property type="component" value="Unassembled WGS sequence"/>
</dbReference>
<dbReference type="InterPro" id="IPR029058">
    <property type="entry name" value="AB_hydrolase_fold"/>
</dbReference>
<dbReference type="EMBL" id="KV454290">
    <property type="protein sequence ID" value="ODQ75434.1"/>
    <property type="molecule type" value="Genomic_DNA"/>
</dbReference>
<reference evidence="2 3" key="1">
    <citation type="journal article" date="2016" name="Proc. Natl. Acad. Sci. U.S.A.">
        <title>Comparative genomics of biotechnologically important yeasts.</title>
        <authorList>
            <person name="Riley R."/>
            <person name="Haridas S."/>
            <person name="Wolfe K.H."/>
            <person name="Lopes M.R."/>
            <person name="Hittinger C.T."/>
            <person name="Goeker M."/>
            <person name="Salamov A.A."/>
            <person name="Wisecaver J.H."/>
            <person name="Long T.M."/>
            <person name="Calvey C.H."/>
            <person name="Aerts A.L."/>
            <person name="Barry K.W."/>
            <person name="Choi C."/>
            <person name="Clum A."/>
            <person name="Coughlan A.Y."/>
            <person name="Deshpande S."/>
            <person name="Douglass A.P."/>
            <person name="Hanson S.J."/>
            <person name="Klenk H.-P."/>
            <person name="LaButti K.M."/>
            <person name="Lapidus A."/>
            <person name="Lindquist E.A."/>
            <person name="Lipzen A.M."/>
            <person name="Meier-Kolthoff J.P."/>
            <person name="Ohm R.A."/>
            <person name="Otillar R.P."/>
            <person name="Pangilinan J.L."/>
            <person name="Peng Y."/>
            <person name="Rokas A."/>
            <person name="Rosa C.A."/>
            <person name="Scheuner C."/>
            <person name="Sibirny A.A."/>
            <person name="Slot J.C."/>
            <person name="Stielow J.B."/>
            <person name="Sun H."/>
            <person name="Kurtzman C.P."/>
            <person name="Blackwell M."/>
            <person name="Grigoriev I.V."/>
            <person name="Jeffries T.W."/>
        </authorList>
    </citation>
    <scope>NUCLEOTIDE SEQUENCE [LARGE SCALE GENOMIC DNA]</scope>
    <source>
        <strain evidence="2 3">NRRL Y-11557</strain>
    </source>
</reference>
<gene>
    <name evidence="2" type="ORF">LIPSTDRAFT_68028</name>
</gene>
<dbReference type="SUPFAM" id="SSF53474">
    <property type="entry name" value="alpha/beta-Hydrolases"/>
    <property type="match status" value="1"/>
</dbReference>
<dbReference type="GO" id="GO:0016787">
    <property type="term" value="F:hydrolase activity"/>
    <property type="evidence" value="ECO:0007669"/>
    <property type="project" value="InterPro"/>
</dbReference>
<dbReference type="InterPro" id="IPR002925">
    <property type="entry name" value="Dienelactn_hydro"/>
</dbReference>
<dbReference type="Pfam" id="PF01738">
    <property type="entry name" value="DLH"/>
    <property type="match status" value="1"/>
</dbReference>
<evidence type="ECO:0000259" key="1">
    <source>
        <dbReference type="Pfam" id="PF01738"/>
    </source>
</evidence>
<dbReference type="OrthoDB" id="58297at2759"/>
<dbReference type="PANTHER" id="PTHR47562">
    <property type="match status" value="1"/>
</dbReference>
<dbReference type="PANTHER" id="PTHR47562:SF2">
    <property type="entry name" value="CARBOXYMETHYLENEBUTENOLIDASE-RELATED"/>
    <property type="match status" value="1"/>
</dbReference>
<protein>
    <recommendedName>
        <fullName evidence="1">Dienelactone hydrolase domain-containing protein</fullName>
    </recommendedName>
</protein>
<evidence type="ECO:0000313" key="3">
    <source>
        <dbReference type="Proteomes" id="UP000094385"/>
    </source>
</evidence>
<dbReference type="Gene3D" id="3.40.50.1820">
    <property type="entry name" value="alpha/beta hydrolase"/>
    <property type="match status" value="1"/>
</dbReference>
<evidence type="ECO:0000313" key="2">
    <source>
        <dbReference type="EMBL" id="ODQ75434.1"/>
    </source>
</evidence>
<name>A0A1E3QD81_LIPST</name>
<proteinExistence type="predicted"/>
<dbReference type="AlphaFoldDB" id="A0A1E3QD81"/>
<keyword evidence="3" id="KW-1185">Reference proteome</keyword>
<sequence>MLINETYTDIKTSYGTSMRVFIYHPVLPGYPKAKFPGVLVYSEIYQVTGPVARLAKQIAGQGFIVAAPSVYHNFESWEALPYDGPGTDKGNDYKIEKPLESYDEDATLTIDYLTSLPTCNGKIGATGMCLGGHLAFRAAFDRRVKAAVCFFGTDIHSATLGKGKHDDTLKRATEIKGELLMIFGTLDPHVPLEGRDLIRKTLYEAGVFFSFWEVAGAQHAFVRDENSKGRYDPAVTKLGLEMLYEMFNRALKLDLGDHDGEVTKVDNVC</sequence>